<organism evidence="1 2">
    <name type="scientific">Ruminococcus albus</name>
    <dbReference type="NCBI Taxonomy" id="1264"/>
    <lineage>
        <taxon>Bacteria</taxon>
        <taxon>Bacillati</taxon>
        <taxon>Bacillota</taxon>
        <taxon>Clostridia</taxon>
        <taxon>Eubacteriales</taxon>
        <taxon>Oscillospiraceae</taxon>
        <taxon>Ruminococcus</taxon>
    </lineage>
</organism>
<dbReference type="Proteomes" id="UP000182192">
    <property type="component" value="Unassembled WGS sequence"/>
</dbReference>
<accession>A0A1I1HQ05</accession>
<reference evidence="1 2" key="1">
    <citation type="submission" date="2016-10" db="EMBL/GenBank/DDBJ databases">
        <authorList>
            <person name="de Groot N.N."/>
        </authorList>
    </citation>
    <scope>NUCLEOTIDE SEQUENCE [LARGE SCALE GENOMIC DNA]</scope>
    <source>
        <strain evidence="1 2">AR67</strain>
    </source>
</reference>
<gene>
    <name evidence="1" type="ORF">SAMN02910406_01433</name>
</gene>
<name>A0A1I1HQ05_RUMAL</name>
<proteinExistence type="predicted"/>
<dbReference type="AlphaFoldDB" id="A0A1I1HQ05"/>
<evidence type="ECO:0000313" key="1">
    <source>
        <dbReference type="EMBL" id="SFC26014.1"/>
    </source>
</evidence>
<sequence length="70" mass="8132">MYIKNLTYKYIKKLNLTKSNTYVIIFNNDMCAVRRLMVKIGVKCHKRANSAVGVLLTDTISEQKDQFDTE</sequence>
<dbReference type="EMBL" id="FOKQ01000009">
    <property type="protein sequence ID" value="SFC26014.1"/>
    <property type="molecule type" value="Genomic_DNA"/>
</dbReference>
<protein>
    <submittedName>
        <fullName evidence="1">Uncharacterized protein</fullName>
    </submittedName>
</protein>
<evidence type="ECO:0000313" key="2">
    <source>
        <dbReference type="Proteomes" id="UP000182192"/>
    </source>
</evidence>